<dbReference type="InterPro" id="IPR007110">
    <property type="entry name" value="Ig-like_dom"/>
</dbReference>
<evidence type="ECO:0000259" key="1">
    <source>
        <dbReference type="PROSITE" id="PS50835"/>
    </source>
</evidence>
<organism evidence="2 3">
    <name type="scientific">Teladorsagia circumcincta</name>
    <name type="common">Brown stomach worm</name>
    <name type="synonym">Ostertagia circumcincta</name>
    <dbReference type="NCBI Taxonomy" id="45464"/>
    <lineage>
        <taxon>Eukaryota</taxon>
        <taxon>Metazoa</taxon>
        <taxon>Ecdysozoa</taxon>
        <taxon>Nematoda</taxon>
        <taxon>Chromadorea</taxon>
        <taxon>Rhabditida</taxon>
        <taxon>Rhabditina</taxon>
        <taxon>Rhabditomorpha</taxon>
        <taxon>Strongyloidea</taxon>
        <taxon>Trichostrongylidae</taxon>
        <taxon>Teladorsagia</taxon>
    </lineage>
</organism>
<dbReference type="SMART" id="SM00408">
    <property type="entry name" value="IGc2"/>
    <property type="match status" value="1"/>
</dbReference>
<evidence type="ECO:0000313" key="3">
    <source>
        <dbReference type="Proteomes" id="UP000230423"/>
    </source>
</evidence>
<gene>
    <name evidence="2" type="ORF">TELCIR_06385</name>
</gene>
<name>A0A2G9UNI0_TELCI</name>
<keyword evidence="3" id="KW-1185">Reference proteome</keyword>
<dbReference type="InterPro" id="IPR013098">
    <property type="entry name" value="Ig_I-set"/>
</dbReference>
<dbReference type="OrthoDB" id="6138780at2759"/>
<dbReference type="Proteomes" id="UP000230423">
    <property type="component" value="Unassembled WGS sequence"/>
</dbReference>
<sequence length="127" mass="13651">MTSAIETQLTTCAMLMEPPQLHFEQPLQDIEVQHGDSITLFCSVFGAPQAAIKWLHRGRVVAAYSAPSVESAVHATRIASGLIETKLFVPCVTRHSLGEYTCEATSPCGEVISSTAVVGLSNSFKGW</sequence>
<dbReference type="PROSITE" id="PS50835">
    <property type="entry name" value="IG_LIKE"/>
    <property type="match status" value="1"/>
</dbReference>
<dbReference type="InterPro" id="IPR003598">
    <property type="entry name" value="Ig_sub2"/>
</dbReference>
<dbReference type="Gene3D" id="2.60.40.10">
    <property type="entry name" value="Immunoglobulins"/>
    <property type="match status" value="1"/>
</dbReference>
<accession>A0A2G9UNI0</accession>
<protein>
    <submittedName>
        <fullName evidence="2">Immunoglobulin I-set domain protein</fullName>
    </submittedName>
</protein>
<dbReference type="EMBL" id="KZ345871">
    <property type="protein sequence ID" value="PIO71713.1"/>
    <property type="molecule type" value="Genomic_DNA"/>
</dbReference>
<feature type="domain" description="Ig-like" evidence="1">
    <location>
        <begin position="19"/>
        <end position="119"/>
    </location>
</feature>
<reference evidence="2 3" key="1">
    <citation type="submission" date="2015-09" db="EMBL/GenBank/DDBJ databases">
        <title>Draft genome of the parasitic nematode Teladorsagia circumcincta isolate WARC Sus (inbred).</title>
        <authorList>
            <person name="Mitreva M."/>
        </authorList>
    </citation>
    <scope>NUCLEOTIDE SEQUENCE [LARGE SCALE GENOMIC DNA]</scope>
    <source>
        <strain evidence="2 3">S</strain>
    </source>
</reference>
<proteinExistence type="predicted"/>
<dbReference type="AlphaFoldDB" id="A0A2G9UNI0"/>
<dbReference type="SUPFAM" id="SSF48726">
    <property type="entry name" value="Immunoglobulin"/>
    <property type="match status" value="1"/>
</dbReference>
<dbReference type="InterPro" id="IPR036179">
    <property type="entry name" value="Ig-like_dom_sf"/>
</dbReference>
<evidence type="ECO:0000313" key="2">
    <source>
        <dbReference type="EMBL" id="PIO71713.1"/>
    </source>
</evidence>
<dbReference type="Pfam" id="PF07679">
    <property type="entry name" value="I-set"/>
    <property type="match status" value="1"/>
</dbReference>
<dbReference type="InterPro" id="IPR013783">
    <property type="entry name" value="Ig-like_fold"/>
</dbReference>